<sequence length="248" mass="27188">MMLQANGITAYHGRIRALHQVSLSVHPGEMVSIIGANGAGKSTLLGVLAGLYKPAQGEILLGKDRIEHLPAHQVVRKGISLVPEGRQVFTSLSVRENLILGMYHKYKREKHTVESKLEAMLEMFPGLKKHYKSAAGNMSGGEQQMLAIARGLMADPKIILLDEPSMGLAPFIVKEILVILQRIRDDLGTMVILVEQNVKAALKVADRVYVMDRGTFVLEGKPSDLLYDPMVQKTYLGTVHETKGAVNA</sequence>
<evidence type="ECO:0000256" key="4">
    <source>
        <dbReference type="ARBA" id="ARBA00022840"/>
    </source>
</evidence>
<dbReference type="InterPro" id="IPR052156">
    <property type="entry name" value="BCAA_Transport_ATP-bd_LivF"/>
</dbReference>
<reference evidence="6 7" key="2">
    <citation type="journal article" date="2016" name="Genome Announc.">
        <title>Complete Genome Sequences of Two Interactive Moderate Thermophiles, Paenibacillus napthalenovorans 32O-Y and Paenibacillus sp. 32O-W.</title>
        <authorList>
            <person name="Butler R.R.III."/>
            <person name="Wang J."/>
            <person name="Stark B.C."/>
            <person name="Pombert J.F."/>
        </authorList>
    </citation>
    <scope>NUCLEOTIDE SEQUENCE [LARGE SCALE GENOMIC DNA]</scope>
    <source>
        <strain evidence="6 7">32O-Y</strain>
    </source>
</reference>
<dbReference type="PROSITE" id="PS00211">
    <property type="entry name" value="ABC_TRANSPORTER_1"/>
    <property type="match status" value="1"/>
</dbReference>
<evidence type="ECO:0000256" key="1">
    <source>
        <dbReference type="ARBA" id="ARBA00005417"/>
    </source>
</evidence>
<dbReference type="KEGG" id="pnp:IJ22_14580"/>
<dbReference type="Pfam" id="PF00005">
    <property type="entry name" value="ABC_tran"/>
    <property type="match status" value="1"/>
</dbReference>
<name>A0A0U2W8Z9_9BACL</name>
<dbReference type="EMBL" id="CP013652">
    <property type="protein sequence ID" value="ALS21834.1"/>
    <property type="molecule type" value="Genomic_DNA"/>
</dbReference>
<keyword evidence="3" id="KW-0547">Nucleotide-binding</keyword>
<organism evidence="6 7">
    <name type="scientific">Paenibacillus naphthalenovorans</name>
    <dbReference type="NCBI Taxonomy" id="162209"/>
    <lineage>
        <taxon>Bacteria</taxon>
        <taxon>Bacillati</taxon>
        <taxon>Bacillota</taxon>
        <taxon>Bacilli</taxon>
        <taxon>Bacillales</taxon>
        <taxon>Paenibacillaceae</taxon>
        <taxon>Paenibacillus</taxon>
    </lineage>
</organism>
<dbReference type="CDD" id="cd03224">
    <property type="entry name" value="ABC_TM1139_LivF_branched"/>
    <property type="match status" value="1"/>
</dbReference>
<dbReference type="GO" id="GO:0005524">
    <property type="term" value="F:ATP binding"/>
    <property type="evidence" value="ECO:0007669"/>
    <property type="project" value="UniProtKB-KW"/>
</dbReference>
<evidence type="ECO:0000313" key="6">
    <source>
        <dbReference type="EMBL" id="ALS21834.1"/>
    </source>
</evidence>
<dbReference type="GO" id="GO:0015658">
    <property type="term" value="F:branched-chain amino acid transmembrane transporter activity"/>
    <property type="evidence" value="ECO:0007669"/>
    <property type="project" value="TreeGrafter"/>
</dbReference>
<dbReference type="PATRIC" id="fig|162209.4.peg.1546"/>
<evidence type="ECO:0000256" key="2">
    <source>
        <dbReference type="ARBA" id="ARBA00022448"/>
    </source>
</evidence>
<keyword evidence="2" id="KW-0813">Transport</keyword>
<keyword evidence="4" id="KW-0067">ATP-binding</keyword>
<proteinExistence type="inferred from homology"/>
<comment type="similarity">
    <text evidence="1">Belongs to the ABC transporter superfamily.</text>
</comment>
<dbReference type="RefSeq" id="WP_306274216.1">
    <property type="nucleotide sequence ID" value="NZ_BJCS01000003.1"/>
</dbReference>
<dbReference type="PANTHER" id="PTHR43820:SF4">
    <property type="entry name" value="HIGH-AFFINITY BRANCHED-CHAIN AMINO ACID TRANSPORT ATP-BINDING PROTEIN LIVF"/>
    <property type="match status" value="1"/>
</dbReference>
<dbReference type="InterPro" id="IPR003593">
    <property type="entry name" value="AAA+_ATPase"/>
</dbReference>
<dbReference type="PROSITE" id="PS50893">
    <property type="entry name" value="ABC_TRANSPORTER_2"/>
    <property type="match status" value="1"/>
</dbReference>
<gene>
    <name evidence="6" type="ORF">IJ22_14580</name>
</gene>
<protein>
    <submittedName>
        <fullName evidence="6">Amino acid ABC transporter ATPase</fullName>
    </submittedName>
</protein>
<dbReference type="SUPFAM" id="SSF52540">
    <property type="entry name" value="P-loop containing nucleoside triphosphate hydrolases"/>
    <property type="match status" value="1"/>
</dbReference>
<accession>A0A0U2W8Z9</accession>
<dbReference type="GO" id="GO:0015807">
    <property type="term" value="P:L-amino acid transport"/>
    <property type="evidence" value="ECO:0007669"/>
    <property type="project" value="TreeGrafter"/>
</dbReference>
<keyword evidence="5" id="KW-0029">Amino-acid transport</keyword>
<dbReference type="InterPro" id="IPR017871">
    <property type="entry name" value="ABC_transporter-like_CS"/>
</dbReference>
<dbReference type="PANTHER" id="PTHR43820">
    <property type="entry name" value="HIGH-AFFINITY BRANCHED-CHAIN AMINO ACID TRANSPORT ATP-BINDING PROTEIN LIVF"/>
    <property type="match status" value="1"/>
</dbReference>
<evidence type="ECO:0000313" key="7">
    <source>
        <dbReference type="Proteomes" id="UP000061660"/>
    </source>
</evidence>
<dbReference type="GO" id="GO:0016887">
    <property type="term" value="F:ATP hydrolysis activity"/>
    <property type="evidence" value="ECO:0007669"/>
    <property type="project" value="InterPro"/>
</dbReference>
<reference evidence="7" key="1">
    <citation type="submission" date="2015-12" db="EMBL/GenBank/DDBJ databases">
        <title>Complete genome sequences of two moderately thermophilic Paenibacillus species.</title>
        <authorList>
            <person name="Butler R.III."/>
            <person name="Wang J."/>
            <person name="Stark B.C."/>
            <person name="Pombert J.-F."/>
        </authorList>
    </citation>
    <scope>NUCLEOTIDE SEQUENCE [LARGE SCALE GENOMIC DNA]</scope>
    <source>
        <strain evidence="7">32O-Y</strain>
    </source>
</reference>
<dbReference type="SMART" id="SM00382">
    <property type="entry name" value="AAA"/>
    <property type="match status" value="1"/>
</dbReference>
<dbReference type="Gene3D" id="3.40.50.300">
    <property type="entry name" value="P-loop containing nucleotide triphosphate hydrolases"/>
    <property type="match status" value="1"/>
</dbReference>
<dbReference type="AlphaFoldDB" id="A0A0U2W8Z9"/>
<dbReference type="InterPro" id="IPR003439">
    <property type="entry name" value="ABC_transporter-like_ATP-bd"/>
</dbReference>
<keyword evidence="7" id="KW-1185">Reference proteome</keyword>
<evidence type="ECO:0000256" key="5">
    <source>
        <dbReference type="ARBA" id="ARBA00022970"/>
    </source>
</evidence>
<dbReference type="InterPro" id="IPR027417">
    <property type="entry name" value="P-loop_NTPase"/>
</dbReference>
<dbReference type="Proteomes" id="UP000061660">
    <property type="component" value="Chromosome"/>
</dbReference>
<dbReference type="STRING" id="162209.IJ22_14580"/>
<evidence type="ECO:0000256" key="3">
    <source>
        <dbReference type="ARBA" id="ARBA00022741"/>
    </source>
</evidence>